<dbReference type="Proteomes" id="UP000235786">
    <property type="component" value="Unassembled WGS sequence"/>
</dbReference>
<accession>A0A2J6RQQ2</accession>
<feature type="compositionally biased region" description="Basic and acidic residues" evidence="1">
    <location>
        <begin position="1"/>
        <end position="16"/>
    </location>
</feature>
<evidence type="ECO:0000313" key="3">
    <source>
        <dbReference type="Proteomes" id="UP000235786"/>
    </source>
</evidence>
<organism evidence="2 3">
    <name type="scientific">Hyaloscypha variabilis (strain UAMH 11265 / GT02V1 / F)</name>
    <name type="common">Meliniomyces variabilis</name>
    <dbReference type="NCBI Taxonomy" id="1149755"/>
    <lineage>
        <taxon>Eukaryota</taxon>
        <taxon>Fungi</taxon>
        <taxon>Dikarya</taxon>
        <taxon>Ascomycota</taxon>
        <taxon>Pezizomycotina</taxon>
        <taxon>Leotiomycetes</taxon>
        <taxon>Helotiales</taxon>
        <taxon>Hyaloscyphaceae</taxon>
        <taxon>Hyaloscypha</taxon>
        <taxon>Hyaloscypha variabilis</taxon>
    </lineage>
</organism>
<name>A0A2J6RQQ2_HYAVF</name>
<gene>
    <name evidence="2" type="ORF">L207DRAFT_529148</name>
</gene>
<dbReference type="AlphaFoldDB" id="A0A2J6RQQ2"/>
<dbReference type="EMBL" id="KZ613945">
    <property type="protein sequence ID" value="PMD40845.1"/>
    <property type="molecule type" value="Genomic_DNA"/>
</dbReference>
<proteinExistence type="predicted"/>
<evidence type="ECO:0000256" key="1">
    <source>
        <dbReference type="SAM" id="MobiDB-lite"/>
    </source>
</evidence>
<feature type="region of interest" description="Disordered" evidence="1">
    <location>
        <begin position="1"/>
        <end position="28"/>
    </location>
</feature>
<sequence length="111" mass="12729">MGCSASEKEDREKQVEAGRGTRNRDARDRKKIESILDGAEPWKEDEVRGKKFMTAFINWQHENPTKGGIDGFVEAMGLAQLDEMAIPQRKHLMSSRRLRALKNECQRDLKA</sequence>
<evidence type="ECO:0000313" key="2">
    <source>
        <dbReference type="EMBL" id="PMD40845.1"/>
    </source>
</evidence>
<reference evidence="2 3" key="1">
    <citation type="submission" date="2016-04" db="EMBL/GenBank/DDBJ databases">
        <title>A degradative enzymes factory behind the ericoid mycorrhizal symbiosis.</title>
        <authorList>
            <consortium name="DOE Joint Genome Institute"/>
            <person name="Martino E."/>
            <person name="Morin E."/>
            <person name="Grelet G."/>
            <person name="Kuo A."/>
            <person name="Kohler A."/>
            <person name="Daghino S."/>
            <person name="Barry K."/>
            <person name="Choi C."/>
            <person name="Cichocki N."/>
            <person name="Clum A."/>
            <person name="Copeland A."/>
            <person name="Hainaut M."/>
            <person name="Haridas S."/>
            <person name="Labutti K."/>
            <person name="Lindquist E."/>
            <person name="Lipzen A."/>
            <person name="Khouja H.-R."/>
            <person name="Murat C."/>
            <person name="Ohm R."/>
            <person name="Olson A."/>
            <person name="Spatafora J."/>
            <person name="Veneault-Fourrey C."/>
            <person name="Henrissat B."/>
            <person name="Grigoriev I."/>
            <person name="Martin F."/>
            <person name="Perotto S."/>
        </authorList>
    </citation>
    <scope>NUCLEOTIDE SEQUENCE [LARGE SCALE GENOMIC DNA]</scope>
    <source>
        <strain evidence="2 3">F</strain>
    </source>
</reference>
<protein>
    <submittedName>
        <fullName evidence="2">Uncharacterized protein</fullName>
    </submittedName>
</protein>
<keyword evidence="3" id="KW-1185">Reference proteome</keyword>